<dbReference type="SUPFAM" id="SSF56091">
    <property type="entry name" value="DNA ligase/mRNA capping enzyme, catalytic domain"/>
    <property type="match status" value="1"/>
</dbReference>
<dbReference type="GO" id="GO:0045332">
    <property type="term" value="P:phospholipid translocation"/>
    <property type="evidence" value="ECO:0007669"/>
    <property type="project" value="TreeGrafter"/>
</dbReference>
<evidence type="ECO:0000259" key="7">
    <source>
        <dbReference type="Pfam" id="PF01068"/>
    </source>
</evidence>
<dbReference type="InterPro" id="IPR016059">
    <property type="entry name" value="DNA_ligase_ATP-dep_CS"/>
</dbReference>
<dbReference type="InterPro" id="IPR052241">
    <property type="entry name" value="SLC66/Scramblase_ANY1"/>
</dbReference>
<dbReference type="InterPro" id="IPR006603">
    <property type="entry name" value="PQ-loop_rpt"/>
</dbReference>
<feature type="transmembrane region" description="Helical" evidence="6">
    <location>
        <begin position="27"/>
        <end position="48"/>
    </location>
</feature>
<proteinExistence type="predicted"/>
<dbReference type="Gene3D" id="2.40.50.140">
    <property type="entry name" value="Nucleic acid-binding proteins"/>
    <property type="match status" value="1"/>
</dbReference>
<feature type="domain" description="PBZ-type" evidence="8">
    <location>
        <begin position="419"/>
        <end position="443"/>
    </location>
</feature>
<feature type="domain" description="ATP-dependent DNA ligase family profile" evidence="7">
    <location>
        <begin position="552"/>
        <end position="708"/>
    </location>
</feature>
<evidence type="ECO:0000256" key="2">
    <source>
        <dbReference type="ARBA" id="ARBA00022692"/>
    </source>
</evidence>
<dbReference type="Pfam" id="PF04193">
    <property type="entry name" value="PQ-loop"/>
    <property type="match status" value="2"/>
</dbReference>
<evidence type="ECO:0000259" key="9">
    <source>
        <dbReference type="Pfam" id="PF14743"/>
    </source>
</evidence>
<dbReference type="Pfam" id="PF10283">
    <property type="entry name" value="zf-CCHH"/>
    <property type="match status" value="2"/>
</dbReference>
<feature type="compositionally biased region" description="Basic and acidic residues" evidence="5">
    <location>
        <begin position="434"/>
        <end position="446"/>
    </location>
</feature>
<dbReference type="InterPro" id="IPR029319">
    <property type="entry name" value="DNA_ligase_OB"/>
</dbReference>
<dbReference type="GO" id="GO:0005768">
    <property type="term" value="C:endosome"/>
    <property type="evidence" value="ECO:0007669"/>
    <property type="project" value="TreeGrafter"/>
</dbReference>
<accession>A0A6J8CN90</accession>
<feature type="transmembrane region" description="Helical" evidence="6">
    <location>
        <begin position="86"/>
        <end position="107"/>
    </location>
</feature>
<reference evidence="10 11" key="1">
    <citation type="submission" date="2020-06" db="EMBL/GenBank/DDBJ databases">
        <authorList>
            <person name="Li R."/>
            <person name="Bekaert M."/>
        </authorList>
    </citation>
    <scope>NUCLEOTIDE SEQUENCE [LARGE SCALE GENOMIC DNA]</scope>
    <source>
        <strain evidence="11">wild</strain>
    </source>
</reference>
<dbReference type="NCBIfam" id="NF006592">
    <property type="entry name" value="PRK09125.1"/>
    <property type="match status" value="1"/>
</dbReference>
<dbReference type="InterPro" id="IPR012310">
    <property type="entry name" value="DNA_ligase_ATP-dep_cent"/>
</dbReference>
<keyword evidence="2 6" id="KW-0812">Transmembrane</keyword>
<dbReference type="GO" id="GO:0005802">
    <property type="term" value="C:trans-Golgi network"/>
    <property type="evidence" value="ECO:0007669"/>
    <property type="project" value="TreeGrafter"/>
</dbReference>
<feature type="region of interest" description="Disordered" evidence="5">
    <location>
        <begin position="353"/>
        <end position="413"/>
    </location>
</feature>
<evidence type="ECO:0000256" key="5">
    <source>
        <dbReference type="SAM" id="MobiDB-lite"/>
    </source>
</evidence>
<comment type="subcellular location">
    <subcellularLocation>
        <location evidence="1">Membrane</location>
        <topology evidence="1">Multi-pass membrane protein</topology>
    </subcellularLocation>
</comment>
<dbReference type="PROSITE" id="PS00333">
    <property type="entry name" value="DNA_LIGASE_A2"/>
    <property type="match status" value="1"/>
</dbReference>
<dbReference type="AlphaFoldDB" id="A0A6J8CN90"/>
<dbReference type="FunFam" id="1.20.1280.290:FF:000008">
    <property type="entry name" value="PQ-loop repeat-containing protein 1"/>
    <property type="match status" value="1"/>
</dbReference>
<dbReference type="GO" id="GO:0006281">
    <property type="term" value="P:DNA repair"/>
    <property type="evidence" value="ECO:0007669"/>
    <property type="project" value="InterPro"/>
</dbReference>
<dbReference type="CDD" id="cd07896">
    <property type="entry name" value="Adenylation_kDNA_ligase_like"/>
    <property type="match status" value="1"/>
</dbReference>
<dbReference type="Gene3D" id="3.30.470.30">
    <property type="entry name" value="DNA ligase/mRNA capping enzyme"/>
    <property type="match status" value="1"/>
</dbReference>
<dbReference type="PANTHER" id="PTHR14856:SF9">
    <property type="entry name" value="PQ-LOOP REPEAT-CONTAINING PROTEIN 1"/>
    <property type="match status" value="1"/>
</dbReference>
<sequence length="805" mass="92351">MSSDNMVLSAAGLLGGIQLPEFTILNIISWGCSAAMIFGGVVPFIPQYRDIQRSGNADGFSPFVCLTLLIANILRIMFWFGKHYELPLLAQSIIMLFAMMALVHLCVHVRRKTEIIAAKQHKFTDFTHNGDIPHHGVAPPEHTFFDFDWDYFWMWTDFSSYVEFIFAFIGLFGLITYLFLYNMYVVETIGFLAVFAEAMLGAPQFYRNFTNKSTQGMSKKMVGFWTCGDVFKTGYFIVREAPPQFWICGISSSSSEECMKIVMISLFIEDNRNERKDENTSSRIEMAPHKKEKCKYWEKCFRKDPAHKRDYLHPGDKEETKPKNTDIEMKDETVSKPTLKKCDTDILMDDETIETKPKLKRNRTHAISDDEDDEPSPPPVKKLRSRTVSVTKETGSGDSKKDEEDDAVASGSSEDVYIPKCQYWDECYRKDPNHLKQYRHPGDGRKSSRPKPAKKLEEGVQVSLTGGYRLKKLGSDYTCTCIGWKIQKNATNKRTCKHLREYLGDNFEKARIGQLPVEKRKPVEPSQRFQHITISLLLAHKYEAKNCSDPVGWWISEKLDGVRAFWNGKCFYSRLGNPFYAPKWFTKDLPKDFHLDGELFGGRKKFQQTIKIVKNAECADWNKIKYCVFDSPNMGKDTFEKRTKTVKDWFDTNKPQYAEFVDQYKCTSKQQLEDDLKKMIKLGGEGLMIRQPGSVYERCRSKTLLKLKKFYDAEAVVIGYDPGKGRFTGAVGALRCKMECGKVFKVGSGLTDKDHRKPPKIGSIITYKFQEYTNSGSPRFPTYLGVRIDATEPKDAELPSLPDDI</sequence>
<keyword evidence="11" id="KW-1185">Reference proteome</keyword>
<dbReference type="GO" id="GO:0006310">
    <property type="term" value="P:DNA recombination"/>
    <property type="evidence" value="ECO:0007669"/>
    <property type="project" value="InterPro"/>
</dbReference>
<keyword evidence="10" id="KW-0436">Ligase</keyword>
<feature type="region of interest" description="Disordered" evidence="5">
    <location>
        <begin position="308"/>
        <end position="334"/>
    </location>
</feature>
<dbReference type="GO" id="GO:0005524">
    <property type="term" value="F:ATP binding"/>
    <property type="evidence" value="ECO:0007669"/>
    <property type="project" value="InterPro"/>
</dbReference>
<dbReference type="InterPro" id="IPR019406">
    <property type="entry name" value="APLF_PBZ"/>
</dbReference>
<keyword evidence="4 6" id="KW-0472">Membrane</keyword>
<dbReference type="GO" id="GO:0003910">
    <property type="term" value="F:DNA ligase (ATP) activity"/>
    <property type="evidence" value="ECO:0007669"/>
    <property type="project" value="UniProtKB-EC"/>
</dbReference>
<dbReference type="Pfam" id="PF01068">
    <property type="entry name" value="DNA_ligase_A_M"/>
    <property type="match status" value="1"/>
</dbReference>
<feature type="domain" description="DNA ligase OB-like" evidence="9">
    <location>
        <begin position="722"/>
        <end position="787"/>
    </location>
</feature>
<dbReference type="CDD" id="cd08041">
    <property type="entry name" value="OBF_kDNA_ligase_like"/>
    <property type="match status" value="1"/>
</dbReference>
<dbReference type="InterPro" id="IPR012340">
    <property type="entry name" value="NA-bd_OB-fold"/>
</dbReference>
<feature type="domain" description="PBZ-type" evidence="8">
    <location>
        <begin position="291"/>
        <end position="316"/>
    </location>
</feature>
<dbReference type="GO" id="GO:0042147">
    <property type="term" value="P:retrograde transport, endosome to Golgi"/>
    <property type="evidence" value="ECO:0007669"/>
    <property type="project" value="TreeGrafter"/>
</dbReference>
<organism evidence="10 11">
    <name type="scientific">Mytilus coruscus</name>
    <name type="common">Sea mussel</name>
    <dbReference type="NCBI Taxonomy" id="42192"/>
    <lineage>
        <taxon>Eukaryota</taxon>
        <taxon>Metazoa</taxon>
        <taxon>Spiralia</taxon>
        <taxon>Lophotrochozoa</taxon>
        <taxon>Mollusca</taxon>
        <taxon>Bivalvia</taxon>
        <taxon>Autobranchia</taxon>
        <taxon>Pteriomorphia</taxon>
        <taxon>Mytilida</taxon>
        <taxon>Mytiloidea</taxon>
        <taxon>Mytilidae</taxon>
        <taxon>Mytilinae</taxon>
        <taxon>Mytilus</taxon>
    </lineage>
</organism>
<dbReference type="Gene3D" id="1.20.1280.290">
    <property type="match status" value="2"/>
</dbReference>
<dbReference type="OrthoDB" id="10256774at2759"/>
<name>A0A6J8CN90_MYTCO</name>
<evidence type="ECO:0000256" key="6">
    <source>
        <dbReference type="SAM" id="Phobius"/>
    </source>
</evidence>
<dbReference type="EC" id="6.5.1.7" evidence="10"/>
<dbReference type="Proteomes" id="UP000507470">
    <property type="component" value="Unassembled WGS sequence"/>
</dbReference>
<dbReference type="SUPFAM" id="SSF50249">
    <property type="entry name" value="Nucleic acid-binding proteins"/>
    <property type="match status" value="1"/>
</dbReference>
<feature type="region of interest" description="Disordered" evidence="5">
    <location>
        <begin position="434"/>
        <end position="458"/>
    </location>
</feature>
<feature type="compositionally biased region" description="Polar residues" evidence="5">
    <location>
        <begin position="386"/>
        <end position="397"/>
    </location>
</feature>
<evidence type="ECO:0000256" key="4">
    <source>
        <dbReference type="ARBA" id="ARBA00023136"/>
    </source>
</evidence>
<protein>
    <submittedName>
        <fullName evidence="10">LIG1</fullName>
        <ecNumber evidence="10">6.5.1.1</ecNumber>
        <ecNumber evidence="10">6.5.1.6</ecNumber>
        <ecNumber evidence="10">6.5.1.7</ecNumber>
    </submittedName>
</protein>
<dbReference type="PANTHER" id="PTHR14856">
    <property type="entry name" value="PQ-LOOP REPEAT-CONTAINING PROTEIN 1-LIKE PROTEIN"/>
    <property type="match status" value="1"/>
</dbReference>
<evidence type="ECO:0000259" key="8">
    <source>
        <dbReference type="Pfam" id="PF10283"/>
    </source>
</evidence>
<dbReference type="Pfam" id="PF14743">
    <property type="entry name" value="DNA_ligase_OB_2"/>
    <property type="match status" value="1"/>
</dbReference>
<keyword evidence="3 6" id="KW-1133">Transmembrane helix</keyword>
<dbReference type="EC" id="6.5.1.6" evidence="10"/>
<gene>
    <name evidence="10" type="ORF">MCOR_30884</name>
</gene>
<evidence type="ECO:0000256" key="3">
    <source>
        <dbReference type="ARBA" id="ARBA00022989"/>
    </source>
</evidence>
<dbReference type="SMART" id="SM00679">
    <property type="entry name" value="CTNS"/>
    <property type="match status" value="2"/>
</dbReference>
<dbReference type="EMBL" id="CACVKT020005608">
    <property type="protein sequence ID" value="CAC5396310.1"/>
    <property type="molecule type" value="Genomic_DNA"/>
</dbReference>
<dbReference type="EC" id="6.5.1.1" evidence="10"/>
<dbReference type="GO" id="GO:0016020">
    <property type="term" value="C:membrane"/>
    <property type="evidence" value="ECO:0007669"/>
    <property type="project" value="UniProtKB-SubCell"/>
</dbReference>
<dbReference type="Gene3D" id="3.30.1490.70">
    <property type="match status" value="1"/>
</dbReference>
<evidence type="ECO:0000313" key="11">
    <source>
        <dbReference type="Proteomes" id="UP000507470"/>
    </source>
</evidence>
<evidence type="ECO:0000256" key="1">
    <source>
        <dbReference type="ARBA" id="ARBA00004141"/>
    </source>
</evidence>
<evidence type="ECO:0000313" key="10">
    <source>
        <dbReference type="EMBL" id="CAC5396310.1"/>
    </source>
</evidence>
<feature type="transmembrane region" description="Helical" evidence="6">
    <location>
        <begin position="161"/>
        <end position="183"/>
    </location>
</feature>
<dbReference type="GO" id="GO:0005829">
    <property type="term" value="C:cytosol"/>
    <property type="evidence" value="ECO:0007669"/>
    <property type="project" value="GOC"/>
</dbReference>
<feature type="transmembrane region" description="Helical" evidence="6">
    <location>
        <begin position="60"/>
        <end position="80"/>
    </location>
</feature>